<keyword evidence="11" id="KW-1185">Reference proteome</keyword>
<dbReference type="InterPro" id="IPR013098">
    <property type="entry name" value="Ig_I-set"/>
</dbReference>
<feature type="active site" description="Charge relay system" evidence="5">
    <location>
        <position position="319"/>
    </location>
</feature>
<evidence type="ECO:0000256" key="2">
    <source>
        <dbReference type="ARBA" id="ARBA00022670"/>
    </source>
</evidence>
<evidence type="ECO:0000256" key="6">
    <source>
        <dbReference type="RuleBase" id="RU003355"/>
    </source>
</evidence>
<dbReference type="GO" id="GO:0007156">
    <property type="term" value="P:homophilic cell adhesion via plasma membrane adhesion molecules"/>
    <property type="evidence" value="ECO:0007669"/>
    <property type="project" value="InterPro"/>
</dbReference>
<dbReference type="InterPro" id="IPR036179">
    <property type="entry name" value="Ig-like_dom_sf"/>
</dbReference>
<dbReference type="PANTHER" id="PTHR43399">
    <property type="entry name" value="SUBTILISIN-RELATED"/>
    <property type="match status" value="1"/>
</dbReference>
<dbReference type="PROSITE" id="PS00137">
    <property type="entry name" value="SUBTILASE_HIS"/>
    <property type="match status" value="1"/>
</dbReference>
<dbReference type="SUPFAM" id="SSF50939">
    <property type="entry name" value="Sialidases"/>
    <property type="match status" value="1"/>
</dbReference>
<dbReference type="InterPro" id="IPR007110">
    <property type="entry name" value="Ig-like_dom"/>
</dbReference>
<proteinExistence type="inferred from homology"/>
<evidence type="ECO:0000256" key="3">
    <source>
        <dbReference type="ARBA" id="ARBA00022801"/>
    </source>
</evidence>
<dbReference type="InterPro" id="IPR015500">
    <property type="entry name" value="Peptidase_S8_subtilisin-rel"/>
</dbReference>
<dbReference type="CDD" id="cd00096">
    <property type="entry name" value="Ig"/>
    <property type="match status" value="1"/>
</dbReference>
<feature type="region of interest" description="Disordered" evidence="7">
    <location>
        <begin position="30"/>
        <end position="60"/>
    </location>
</feature>
<name>A0A934RUY0_9BACT</name>
<sequence length="2216" mass="245580">MKRSRIALALGLCLTLIGILVLRLAEKPAKPPAEPQFPTAGETSQPEQALPPIVATSQPPLNGTPFSDPVVQDWIHGQSKRFFPDAEIIETQVYRRSQNIEDRKTLIEDPSESGVRILIEERFTLPEGGPIELQHSHASLARNVVVSLQPGYTATPSNLQTDAPVPLKQSPYSPYTLETGATDSIDLILASREDAQSLDGVRFIEPNYLYFTQTEPNDPSFADGTLWGLHNTGQHGGQDDIDINAPEAWDLRHSAEEIVVAVIDTGIFYTHEDLADNMWVNPNEIPDNDIDDDENGYVDDVYGINAITGKGDPLDDHSHGTHCAGTIGAQGNNETGISGVAWNVKLMGCKFLSAGGWGTLSDAVTAINYATDMGAHITSNSWGGGGYSQTLYEALEKAEDAGIITVAAAGNSRRNTDTAPAYPASYELPSVVSVAAHDRRGNLAWFSNYGKKTVEIAAPGVEIYSTVNSEGGYASYQGTSMACPHVSGALALLKAHYPEEDTFRLINRVVSGAKPVESLEDKVIATGMLDLENSIKTPHFPLKPIFTTSLRTQNYIVGDTINIATEVIGDEPITYQWYFNEEPIAGADAPSLSIPEAEENEQGRYELRATNSAGTTSQNAMAFAYSLTPAPDNISTSSANILWAKQLLPATKQWRLQDRVTPPHANRDFAMESGAIEDSEQTGLLARVEGPGTISYSWKADCDPSGKDGLKLYVDGILQGSLKPYLNKPTDWRGCSYQIPDGFHEVLFTFEKDQFLFAGNDRGWLADFTVYQSGTTSESDTDEEGNQIGNRSQLRIAEGQPALLRTSSYFDSSHETGWKKDDQDLDQSETSIFIPQTTLEDQGTYTFHYVGDRWVDNEWVDTNYKDIFELQVVPLAEALVPPTIERQPEEVTSSFSQVTLSVSVDSLIPVEYLWKRNGSPIENSNSQALIISPFGPELEGQYTLTATNEAGSTTSAPIHVRYNTNTEEAPYIAKQPDLVVVEQGQDALIPIDVEGHSPLQFRWFRDGVPLPGQITPTLKLENASSVLHNGTYLLEASNAFGDARTWPISLSVTSPNGLPDAIDRPTESWYSVGTIPWVLDTKTSADGEDSAFILGTDLKAGESSRLEGQVFGPAKVKFLWNVQGNQYFNLSFLVDGKDTGLRRFGSEGWEEAEYEITEPGLHTVAWQMTSHTLSLGGTLPFHMLSWVDDVEITHPAPQTFLPSVITFSRNHQLDTAIRIEGYTDMEIEGLPDWLSLDKSNLSLKGTPSSNLDHWLKVNMTKQDGSTDTEWVKLQNDNLENDDAWQPINLAGESIVGHYYLNNALTIVQPNGQLHTSEDGENWTQSYLPLSSSSERVYNVFQNGGQVTIYASGNTFTSSDGRHWNKAASLYGEVPSYRQIFRNQNAYYGLNYGYLSFSHDQESWGRIPEGDNFKYLYRIFEIDGDLYGQAHNSILRYLPETNDWEDNAIPISPGKQAFQHGETLYWPESISGSAKLRIVKSTAPLADSPTTLFETDILFSGLAANDEYILLFDTSQYSLLDHSGTLVESGSHEALSSLDSFWLNVASVGSHFTLYTSNSLLQVGTGKHDLPEWTDGSQTYHLVTANDSKVLFSNGTNHLVSSDGIEFQETTTTQYINSLIGYKDRFIGLRGRDVYTSTDGSSWTQVSSYPEPGESEQNLHPTLEYKNGLFYATYTSNQILHEYLSKDAVEWRSIQTPTDETFSSAGYALLREDYLKLAYYSDQSGWGNKLLKLSDEEVWEEVRSFPRESLTLHLPQGSNKLTLKSYNKLYQTTDLENWDERSIPHNSDYIQDTNALLYSIAQKKLEIYNSDFVKTHSLTLPITPQEVSYFNGNLYLTDSNGNAIRYPIPTENNRIQSPLHQRSGPIDTTPFLYVTTPEILENNANLNEEVGTIGLANLELANPISFTLAQPSPSNHNGFFRVEGNKLYAKQNANFETHPELLVEMTATGSQQASLTDLIPISVLNLPEAPTDLRLTAQIFAANTPSGTPLATFYGIDPDQYESFSYEFASGEGSDHNELFEIANNALVSNSSFDIEQRSTYKIRAKVTDSTGLSFSRAFILNLVPQDNLNAGAFDVWIREKLHEHSAGYELFSVDSDFDGRPNGLEYYLNSDPSQSDKSPNALLKATPTHENTESILLLKVNDPHLIWKCFHSQDLKTWHDTQLEFNQGQWSLPSDSPLELTQATHVDVGLWELHLRPIEPATTLLLKLEVQYNAPN</sequence>
<evidence type="ECO:0000256" key="1">
    <source>
        <dbReference type="ARBA" id="ARBA00011073"/>
    </source>
</evidence>
<evidence type="ECO:0000259" key="8">
    <source>
        <dbReference type="PROSITE" id="PS50268"/>
    </source>
</evidence>
<feature type="active site" description="Charge relay system" evidence="5">
    <location>
        <position position="264"/>
    </location>
</feature>
<dbReference type="SUPFAM" id="SSF48726">
    <property type="entry name" value="Immunoglobulin"/>
    <property type="match status" value="3"/>
</dbReference>
<dbReference type="EMBL" id="JAENIL010000026">
    <property type="protein sequence ID" value="MBK1878125.1"/>
    <property type="molecule type" value="Genomic_DNA"/>
</dbReference>
<dbReference type="InterPro" id="IPR023827">
    <property type="entry name" value="Peptidase_S8_Asp-AS"/>
</dbReference>
<dbReference type="Gene3D" id="3.40.50.200">
    <property type="entry name" value="Peptidase S8/S53 domain"/>
    <property type="match status" value="1"/>
</dbReference>
<protein>
    <submittedName>
        <fullName evidence="10">S8 family serine peptidase</fullName>
    </submittedName>
</protein>
<dbReference type="InterPro" id="IPR015919">
    <property type="entry name" value="Cadherin-like_sf"/>
</dbReference>
<dbReference type="GO" id="GO:0004252">
    <property type="term" value="F:serine-type endopeptidase activity"/>
    <property type="evidence" value="ECO:0007669"/>
    <property type="project" value="UniProtKB-UniRule"/>
</dbReference>
<dbReference type="GO" id="GO:0016020">
    <property type="term" value="C:membrane"/>
    <property type="evidence" value="ECO:0007669"/>
    <property type="project" value="InterPro"/>
</dbReference>
<keyword evidence="2 5" id="KW-0645">Protease</keyword>
<dbReference type="Gene3D" id="2.60.40.60">
    <property type="entry name" value="Cadherins"/>
    <property type="match status" value="1"/>
</dbReference>
<dbReference type="InterPro" id="IPR003599">
    <property type="entry name" value="Ig_sub"/>
</dbReference>
<dbReference type="PANTHER" id="PTHR43399:SF4">
    <property type="entry name" value="CELL WALL-ASSOCIATED PROTEASE"/>
    <property type="match status" value="1"/>
</dbReference>
<dbReference type="GO" id="GO:0006508">
    <property type="term" value="P:proteolysis"/>
    <property type="evidence" value="ECO:0007669"/>
    <property type="project" value="UniProtKB-KW"/>
</dbReference>
<dbReference type="SUPFAM" id="SSF49313">
    <property type="entry name" value="Cadherin-like"/>
    <property type="match status" value="1"/>
</dbReference>
<comment type="similarity">
    <text evidence="1 5 6">Belongs to the peptidase S8 family.</text>
</comment>
<evidence type="ECO:0000256" key="7">
    <source>
        <dbReference type="SAM" id="MobiDB-lite"/>
    </source>
</evidence>
<dbReference type="PRINTS" id="PR00723">
    <property type="entry name" value="SUBTILISIN"/>
</dbReference>
<dbReference type="InterPro" id="IPR000209">
    <property type="entry name" value="Peptidase_S8/S53_dom"/>
</dbReference>
<evidence type="ECO:0000256" key="5">
    <source>
        <dbReference type="PROSITE-ProRule" id="PRU01240"/>
    </source>
</evidence>
<keyword evidence="4 5" id="KW-0720">Serine protease</keyword>
<dbReference type="InterPro" id="IPR023296">
    <property type="entry name" value="Glyco_hydro_beta-prop_sf"/>
</dbReference>
<dbReference type="PROSITE" id="PS50835">
    <property type="entry name" value="IG_LIKE"/>
    <property type="match status" value="1"/>
</dbReference>
<gene>
    <name evidence="10" type="ORF">JIN87_14695</name>
</gene>
<evidence type="ECO:0000256" key="4">
    <source>
        <dbReference type="ARBA" id="ARBA00022825"/>
    </source>
</evidence>
<dbReference type="Proteomes" id="UP000617628">
    <property type="component" value="Unassembled WGS sequence"/>
</dbReference>
<dbReference type="PROSITE" id="PS00136">
    <property type="entry name" value="SUBTILASE_ASP"/>
    <property type="match status" value="1"/>
</dbReference>
<evidence type="ECO:0000313" key="11">
    <source>
        <dbReference type="Proteomes" id="UP000617628"/>
    </source>
</evidence>
<dbReference type="InterPro" id="IPR051048">
    <property type="entry name" value="Peptidase_S8/S53_subtilisin"/>
</dbReference>
<feature type="region of interest" description="Disordered" evidence="7">
    <location>
        <begin position="1636"/>
        <end position="1656"/>
    </location>
</feature>
<dbReference type="SMART" id="SM00408">
    <property type="entry name" value="IGc2"/>
    <property type="match status" value="3"/>
</dbReference>
<dbReference type="InterPro" id="IPR036852">
    <property type="entry name" value="Peptidase_S8/S53_dom_sf"/>
</dbReference>
<dbReference type="InterPro" id="IPR013783">
    <property type="entry name" value="Ig-like_fold"/>
</dbReference>
<dbReference type="InterPro" id="IPR036278">
    <property type="entry name" value="Sialidase_sf"/>
</dbReference>
<keyword evidence="3 5" id="KW-0378">Hydrolase</keyword>
<dbReference type="InterPro" id="IPR003598">
    <property type="entry name" value="Ig_sub2"/>
</dbReference>
<dbReference type="CDD" id="cd11304">
    <property type="entry name" value="Cadherin_repeat"/>
    <property type="match status" value="1"/>
</dbReference>
<feature type="domain" description="Cadherin" evidence="8">
    <location>
        <begin position="1982"/>
        <end position="2073"/>
    </location>
</feature>
<feature type="compositionally biased region" description="Polar residues" evidence="7">
    <location>
        <begin position="1636"/>
        <end position="1647"/>
    </location>
</feature>
<dbReference type="Pfam" id="PF07679">
    <property type="entry name" value="I-set"/>
    <property type="match status" value="1"/>
</dbReference>
<dbReference type="InterPro" id="IPR002126">
    <property type="entry name" value="Cadherin-like_dom"/>
</dbReference>
<feature type="domain" description="Ig-like" evidence="9">
    <location>
        <begin position="544"/>
        <end position="622"/>
    </location>
</feature>
<comment type="caution">
    <text evidence="10">The sequence shown here is derived from an EMBL/GenBank/DDBJ whole genome shotgun (WGS) entry which is preliminary data.</text>
</comment>
<dbReference type="PROSITE" id="PS00138">
    <property type="entry name" value="SUBTILASE_SER"/>
    <property type="match status" value="1"/>
</dbReference>
<dbReference type="SMART" id="SM00409">
    <property type="entry name" value="IG"/>
    <property type="match status" value="4"/>
</dbReference>
<reference evidence="10" key="1">
    <citation type="submission" date="2021-01" db="EMBL/GenBank/DDBJ databases">
        <title>Modified the classification status of verrucomicrobia.</title>
        <authorList>
            <person name="Feng X."/>
        </authorList>
    </citation>
    <scope>NUCLEOTIDE SEQUENCE</scope>
    <source>
        <strain evidence="10">KCTC 13126</strain>
    </source>
</reference>
<dbReference type="SUPFAM" id="SSF75005">
    <property type="entry name" value="Arabinanase/levansucrase/invertase"/>
    <property type="match status" value="1"/>
</dbReference>
<dbReference type="GO" id="GO:0005509">
    <property type="term" value="F:calcium ion binding"/>
    <property type="evidence" value="ECO:0007669"/>
    <property type="project" value="InterPro"/>
</dbReference>
<dbReference type="InterPro" id="IPR022398">
    <property type="entry name" value="Peptidase_S8_His-AS"/>
</dbReference>
<dbReference type="SUPFAM" id="SSF52743">
    <property type="entry name" value="Subtilisin-like"/>
    <property type="match status" value="1"/>
</dbReference>
<dbReference type="PROSITE" id="PS50268">
    <property type="entry name" value="CADHERIN_2"/>
    <property type="match status" value="1"/>
</dbReference>
<dbReference type="InterPro" id="IPR034204">
    <property type="entry name" value="PfSUB1-like_cat_dom"/>
</dbReference>
<evidence type="ECO:0000313" key="10">
    <source>
        <dbReference type="EMBL" id="MBK1878125.1"/>
    </source>
</evidence>
<dbReference type="CDD" id="cd07473">
    <property type="entry name" value="Peptidases_S8_Subtilisin_like"/>
    <property type="match status" value="1"/>
</dbReference>
<dbReference type="RefSeq" id="WP_200356338.1">
    <property type="nucleotide sequence ID" value="NZ_JAENIL010000026.1"/>
</dbReference>
<dbReference type="InterPro" id="IPR023828">
    <property type="entry name" value="Peptidase_S8_Ser-AS"/>
</dbReference>
<accession>A0A934RUY0</accession>
<feature type="active site" description="Charge relay system" evidence="5">
    <location>
        <position position="480"/>
    </location>
</feature>
<dbReference type="Gene3D" id="2.60.40.10">
    <property type="entry name" value="Immunoglobulins"/>
    <property type="match status" value="3"/>
</dbReference>
<organism evidence="10 11">
    <name type="scientific">Pelagicoccus mobilis</name>
    <dbReference type="NCBI Taxonomy" id="415221"/>
    <lineage>
        <taxon>Bacteria</taxon>
        <taxon>Pseudomonadati</taxon>
        <taxon>Verrucomicrobiota</taxon>
        <taxon>Opitutia</taxon>
        <taxon>Puniceicoccales</taxon>
        <taxon>Pelagicoccaceae</taxon>
        <taxon>Pelagicoccus</taxon>
    </lineage>
</organism>
<dbReference type="Pfam" id="PF00082">
    <property type="entry name" value="Peptidase_S8"/>
    <property type="match status" value="1"/>
</dbReference>
<dbReference type="PROSITE" id="PS51892">
    <property type="entry name" value="SUBTILASE"/>
    <property type="match status" value="1"/>
</dbReference>
<evidence type="ECO:0000259" key="9">
    <source>
        <dbReference type="PROSITE" id="PS50835"/>
    </source>
</evidence>